<dbReference type="PANTHER" id="PTHR33992">
    <property type="entry name" value="RIBONUCLEASE P PROTEIN COMPONENT"/>
    <property type="match status" value="1"/>
</dbReference>
<comment type="function">
    <text evidence="6">RNaseP catalyzes the removal of the 5'-leader sequence from pre-tRNA to produce the mature 5'-terminus. It can also cleave other RNA substrates such as 4.5S RNA. The protein component plays an auxiliary but essential role in vivo by binding to the 5'-leader sequence and broadening the substrate specificity of the ribozyme.</text>
</comment>
<dbReference type="GO" id="GO:0004526">
    <property type="term" value="F:ribonuclease P activity"/>
    <property type="evidence" value="ECO:0007669"/>
    <property type="project" value="UniProtKB-EC"/>
</dbReference>
<dbReference type="EC" id="3.1.26.5" evidence="6 7"/>
<reference evidence="9 10" key="1">
    <citation type="submission" date="2021-03" db="EMBL/GenBank/DDBJ databases">
        <title>Sequencing the genomes of 1000 actinobacteria strains.</title>
        <authorList>
            <person name="Klenk H.-P."/>
        </authorList>
    </citation>
    <scope>NUCLEOTIDE SEQUENCE [LARGE SCALE GENOMIC DNA]</scope>
    <source>
        <strain evidence="9 10">DSM 12544</strain>
    </source>
</reference>
<protein>
    <recommendedName>
        <fullName evidence="6 7">Ribonuclease P protein component</fullName>
        <shortName evidence="6">RNase P protein</shortName>
        <shortName evidence="6">RNaseP protein</shortName>
        <ecNumber evidence="6 7">3.1.26.5</ecNumber>
    </recommendedName>
    <alternativeName>
        <fullName evidence="6">Protein C5</fullName>
    </alternativeName>
</protein>
<dbReference type="HAMAP" id="MF_00227">
    <property type="entry name" value="RNase_P"/>
    <property type="match status" value="1"/>
</dbReference>
<keyword evidence="10" id="KW-1185">Reference proteome</keyword>
<dbReference type="RefSeq" id="WP_342591486.1">
    <property type="nucleotide sequence ID" value="NZ_JAGINX010000001.1"/>
</dbReference>
<proteinExistence type="inferred from homology"/>
<comment type="subunit">
    <text evidence="6">Consists of a catalytic RNA component (M1 or rnpB) and a protein subunit.</text>
</comment>
<keyword evidence="2 6" id="KW-0540">Nuclease</keyword>
<sequence length="156" mass="16908">MLPRDHRLTASRDFGAVMRRGARAGGSAVVVTVLFTDAAPESEHDADSAPWRGGFIVSKAVGNAVVRHRTQRRLRHILAALMAEPGLVPEGVGVDVVVRALQQAPQTSHEQLVGEVRSAIRRAVKKAQRHRERLVQEDVGQKNAAQARSDQDSADA</sequence>
<evidence type="ECO:0000313" key="10">
    <source>
        <dbReference type="Proteomes" id="UP001519331"/>
    </source>
</evidence>
<comment type="caution">
    <text evidence="9">The sequence shown here is derived from an EMBL/GenBank/DDBJ whole genome shotgun (WGS) entry which is preliminary data.</text>
</comment>
<evidence type="ECO:0000256" key="8">
    <source>
        <dbReference type="SAM" id="MobiDB-lite"/>
    </source>
</evidence>
<comment type="catalytic activity">
    <reaction evidence="6">
        <text>Endonucleolytic cleavage of RNA, removing 5'-extranucleotides from tRNA precursor.</text>
        <dbReference type="EC" id="3.1.26.5"/>
    </reaction>
</comment>
<evidence type="ECO:0000256" key="2">
    <source>
        <dbReference type="ARBA" id="ARBA00022722"/>
    </source>
</evidence>
<dbReference type="InterPro" id="IPR000100">
    <property type="entry name" value="RNase_P"/>
</dbReference>
<dbReference type="InterPro" id="IPR020568">
    <property type="entry name" value="Ribosomal_Su5_D2-typ_SF"/>
</dbReference>
<keyword evidence="4 6" id="KW-0378">Hydrolase</keyword>
<keyword evidence="1 6" id="KW-0819">tRNA processing</keyword>
<evidence type="ECO:0000256" key="5">
    <source>
        <dbReference type="ARBA" id="ARBA00022884"/>
    </source>
</evidence>
<organism evidence="9 10">
    <name type="scientific">Nesterenkonia lacusekhoensis</name>
    <dbReference type="NCBI Taxonomy" id="150832"/>
    <lineage>
        <taxon>Bacteria</taxon>
        <taxon>Bacillati</taxon>
        <taxon>Actinomycetota</taxon>
        <taxon>Actinomycetes</taxon>
        <taxon>Micrococcales</taxon>
        <taxon>Micrococcaceae</taxon>
        <taxon>Nesterenkonia</taxon>
    </lineage>
</organism>
<dbReference type="Gene3D" id="3.30.230.10">
    <property type="match status" value="1"/>
</dbReference>
<dbReference type="PANTHER" id="PTHR33992:SF1">
    <property type="entry name" value="RIBONUCLEASE P PROTEIN COMPONENT"/>
    <property type="match status" value="1"/>
</dbReference>
<keyword evidence="3 6" id="KW-0255">Endonuclease</keyword>
<dbReference type="Proteomes" id="UP001519331">
    <property type="component" value="Unassembled WGS sequence"/>
</dbReference>
<dbReference type="Pfam" id="PF00825">
    <property type="entry name" value="Ribonuclease_P"/>
    <property type="match status" value="1"/>
</dbReference>
<dbReference type="EMBL" id="JAGINX010000001">
    <property type="protein sequence ID" value="MBP2319329.1"/>
    <property type="molecule type" value="Genomic_DNA"/>
</dbReference>
<dbReference type="SUPFAM" id="SSF54211">
    <property type="entry name" value="Ribosomal protein S5 domain 2-like"/>
    <property type="match status" value="1"/>
</dbReference>
<evidence type="ECO:0000256" key="3">
    <source>
        <dbReference type="ARBA" id="ARBA00022759"/>
    </source>
</evidence>
<evidence type="ECO:0000256" key="1">
    <source>
        <dbReference type="ARBA" id="ARBA00022694"/>
    </source>
</evidence>
<gene>
    <name evidence="6" type="primary">rnpA</name>
    <name evidence="9" type="ORF">JOF45_002348</name>
</gene>
<comment type="similarity">
    <text evidence="6">Belongs to the RnpA family.</text>
</comment>
<evidence type="ECO:0000256" key="6">
    <source>
        <dbReference type="HAMAP-Rule" id="MF_00227"/>
    </source>
</evidence>
<keyword evidence="5 6" id="KW-0694">RNA-binding</keyword>
<evidence type="ECO:0000256" key="7">
    <source>
        <dbReference type="NCBIfam" id="TIGR00188"/>
    </source>
</evidence>
<dbReference type="NCBIfam" id="TIGR00188">
    <property type="entry name" value="rnpA"/>
    <property type="match status" value="1"/>
</dbReference>
<evidence type="ECO:0000256" key="4">
    <source>
        <dbReference type="ARBA" id="ARBA00022801"/>
    </source>
</evidence>
<feature type="region of interest" description="Disordered" evidence="8">
    <location>
        <begin position="131"/>
        <end position="156"/>
    </location>
</feature>
<dbReference type="InterPro" id="IPR014721">
    <property type="entry name" value="Ribsml_uS5_D2-typ_fold_subgr"/>
</dbReference>
<name>A0ABS4T5S3_9MICC</name>
<accession>A0ABS4T5S3</accession>
<evidence type="ECO:0000313" key="9">
    <source>
        <dbReference type="EMBL" id="MBP2319329.1"/>
    </source>
</evidence>